<accession>A0A841BNT3</accession>
<dbReference type="Proteomes" id="UP000587527">
    <property type="component" value="Unassembled WGS sequence"/>
</dbReference>
<dbReference type="AlphaFoldDB" id="A0A841BNT3"/>
<evidence type="ECO:0000313" key="2">
    <source>
        <dbReference type="EMBL" id="MBB5869048.1"/>
    </source>
</evidence>
<proteinExistence type="predicted"/>
<dbReference type="Pfam" id="PF08818">
    <property type="entry name" value="DUF1801"/>
    <property type="match status" value="1"/>
</dbReference>
<reference evidence="2 3" key="1">
    <citation type="submission" date="2020-08" db="EMBL/GenBank/DDBJ databases">
        <title>Sequencing the genomes of 1000 actinobacteria strains.</title>
        <authorList>
            <person name="Klenk H.-P."/>
        </authorList>
    </citation>
    <scope>NUCLEOTIDE SEQUENCE [LARGE SCALE GENOMIC DNA]</scope>
    <source>
        <strain evidence="2 3">DSM 45362</strain>
    </source>
</reference>
<evidence type="ECO:0000313" key="3">
    <source>
        <dbReference type="Proteomes" id="UP000587527"/>
    </source>
</evidence>
<keyword evidence="3" id="KW-1185">Reference proteome</keyword>
<dbReference type="InterPro" id="IPR014922">
    <property type="entry name" value="YdhG-like"/>
</dbReference>
<organism evidence="2 3">
    <name type="scientific">Allocatelliglobosispora scoriae</name>
    <dbReference type="NCBI Taxonomy" id="643052"/>
    <lineage>
        <taxon>Bacteria</taxon>
        <taxon>Bacillati</taxon>
        <taxon>Actinomycetota</taxon>
        <taxon>Actinomycetes</taxon>
        <taxon>Micromonosporales</taxon>
        <taxon>Micromonosporaceae</taxon>
        <taxon>Allocatelliglobosispora</taxon>
    </lineage>
</organism>
<dbReference type="SUPFAM" id="SSF159888">
    <property type="entry name" value="YdhG-like"/>
    <property type="match status" value="1"/>
</dbReference>
<comment type="caution">
    <text evidence="2">The sequence shown here is derived from an EMBL/GenBank/DDBJ whole genome shotgun (WGS) entry which is preliminary data.</text>
</comment>
<dbReference type="EMBL" id="JACHMN010000002">
    <property type="protein sequence ID" value="MBB5869048.1"/>
    <property type="molecule type" value="Genomic_DNA"/>
</dbReference>
<sequence>MATAKKAPVTSPTGASVEDFLAAVPDARRQADARTLCALMTEVTGEQPVMWGPSIVGFGSYHYRYASGHEGDAPRAAFSPRKPHLVVYLVGDFETRHATAVAKLGPHTAGKGCLYLKRLDGIDIGVLRELIERTYRVAKGIDKANSD</sequence>
<evidence type="ECO:0000259" key="1">
    <source>
        <dbReference type="Pfam" id="PF08818"/>
    </source>
</evidence>
<gene>
    <name evidence="2" type="ORF">F4553_002427</name>
</gene>
<feature type="domain" description="YdhG-like" evidence="1">
    <location>
        <begin position="29"/>
        <end position="133"/>
    </location>
</feature>
<dbReference type="RefSeq" id="WP_184835424.1">
    <property type="nucleotide sequence ID" value="NZ_JACHMN010000002.1"/>
</dbReference>
<protein>
    <recommendedName>
        <fullName evidence="1">YdhG-like domain-containing protein</fullName>
    </recommendedName>
</protein>
<name>A0A841BNT3_9ACTN</name>